<evidence type="ECO:0000313" key="2">
    <source>
        <dbReference type="Proteomes" id="UP000661077"/>
    </source>
</evidence>
<name>A0ABS1WQM2_9GAMM</name>
<dbReference type="RefSeq" id="WP_203165260.1">
    <property type="nucleotide sequence ID" value="NZ_JAEVLS010000001.1"/>
</dbReference>
<dbReference type="EMBL" id="JAEVLS010000001">
    <property type="protein sequence ID" value="MBM0103277.1"/>
    <property type="molecule type" value="Genomic_DNA"/>
</dbReference>
<protein>
    <recommendedName>
        <fullName evidence="3">Glycosyl hydrolase</fullName>
    </recommendedName>
</protein>
<dbReference type="InterPro" id="IPR015943">
    <property type="entry name" value="WD40/YVTN_repeat-like_dom_sf"/>
</dbReference>
<comment type="caution">
    <text evidence="1">The sequence shown here is derived from an EMBL/GenBank/DDBJ whole genome shotgun (WGS) entry which is preliminary data.</text>
</comment>
<proteinExistence type="predicted"/>
<dbReference type="SUPFAM" id="SSF110296">
    <property type="entry name" value="Oligoxyloglucan reducing end-specific cellobiohydrolase"/>
    <property type="match status" value="1"/>
</dbReference>
<dbReference type="Proteomes" id="UP000661077">
    <property type="component" value="Unassembled WGS sequence"/>
</dbReference>
<dbReference type="PANTHER" id="PTHR43739:SF5">
    <property type="entry name" value="EXO-ALPHA-SIALIDASE"/>
    <property type="match status" value="1"/>
</dbReference>
<organism evidence="1 2">
    <name type="scientific">Steroidobacter gossypii</name>
    <dbReference type="NCBI Taxonomy" id="2805490"/>
    <lineage>
        <taxon>Bacteria</taxon>
        <taxon>Pseudomonadati</taxon>
        <taxon>Pseudomonadota</taxon>
        <taxon>Gammaproteobacteria</taxon>
        <taxon>Steroidobacterales</taxon>
        <taxon>Steroidobacteraceae</taxon>
        <taxon>Steroidobacter</taxon>
    </lineage>
</organism>
<evidence type="ECO:0008006" key="3">
    <source>
        <dbReference type="Google" id="ProtNLM"/>
    </source>
</evidence>
<dbReference type="InterPro" id="IPR052025">
    <property type="entry name" value="Xyloglucanase_GH74"/>
</dbReference>
<gene>
    <name evidence="1" type="ORF">JM946_00910</name>
</gene>
<dbReference type="Gene3D" id="2.130.10.10">
    <property type="entry name" value="YVTN repeat-like/Quinoprotein amine dehydrogenase"/>
    <property type="match status" value="1"/>
</dbReference>
<dbReference type="CDD" id="cd15482">
    <property type="entry name" value="Sialidase_non-viral"/>
    <property type="match status" value="2"/>
</dbReference>
<reference evidence="1 2" key="1">
    <citation type="journal article" date="2021" name="Int. J. Syst. Evol. Microbiol.">
        <title>Steroidobacter gossypii sp. nov., isolated from soil of cotton cropping field.</title>
        <authorList>
            <person name="Huang R."/>
            <person name="Yang S."/>
            <person name="Zhen C."/>
            <person name="Liu W."/>
        </authorList>
    </citation>
    <scope>NUCLEOTIDE SEQUENCE [LARGE SCALE GENOMIC DNA]</scope>
    <source>
        <strain evidence="1 2">S1-65</strain>
    </source>
</reference>
<dbReference type="PANTHER" id="PTHR43739">
    <property type="entry name" value="XYLOGLUCANASE (EUROFUNG)"/>
    <property type="match status" value="1"/>
</dbReference>
<evidence type="ECO:0000313" key="1">
    <source>
        <dbReference type="EMBL" id="MBM0103277.1"/>
    </source>
</evidence>
<sequence length="392" mass="42938">MSGNTVWVATRKGTFKIEKSGGRWRAALVGHVGTNVNYVARDPNTNRVWALLGHGHWGAKLSISDDDGATWRDNPAQIKYPEGARYIGQDMFEDQASDFGLGWKTTVRNATLLKLWIIAFGPDGAIWVGTIPGGLFESRDGGASFELNRPLWNHESRGGDLFNGEGTGETQWFGTPASEGGEFAPGIHSIAIDPRNPGRLLIAISTAGVLETSDGGRTWRSRNKGMTMDHNPDSEAEWGHDPHFIELCRDAPDHVWQQNHAGVFYSDNGAQSWRKVSAPSDGVHFGFPVTVDAHNGKVAWLVPGRSDAQRMALDGGLFVARTDDGGASWKQQRKGLPQQNAYDVVYRHALDNRDDAVAFGSTTGNLYLSEDRGESWDVVSHNLPPIYSVRFG</sequence>
<keyword evidence="2" id="KW-1185">Reference proteome</keyword>
<accession>A0ABS1WQM2</accession>